<protein>
    <submittedName>
        <fullName evidence="1">Uncharacterized protein</fullName>
    </submittedName>
</protein>
<dbReference type="InterPro" id="IPR012337">
    <property type="entry name" value="RNaseH-like_sf"/>
</dbReference>
<name>A0ABR3NQ78_9TELE</name>
<evidence type="ECO:0000313" key="1">
    <source>
        <dbReference type="EMBL" id="KAL1279153.1"/>
    </source>
</evidence>
<dbReference type="EMBL" id="JAYMGO010000003">
    <property type="protein sequence ID" value="KAL1279153.1"/>
    <property type="molecule type" value="Genomic_DNA"/>
</dbReference>
<sequence length="114" mass="12864">MIHTLEPRYIIPSRKFFSETVVPTLYNNIKSEVINSLGRARRVSLTCGAWTLRATESYVTVTAHHITDDWSLLSHVLRTRALYESHTGANVAELLHNVTTEWNIAEKDPACAAN</sequence>
<organism evidence="1 2">
    <name type="scientific">Cirrhinus molitorella</name>
    <name type="common">mud carp</name>
    <dbReference type="NCBI Taxonomy" id="172907"/>
    <lineage>
        <taxon>Eukaryota</taxon>
        <taxon>Metazoa</taxon>
        <taxon>Chordata</taxon>
        <taxon>Craniata</taxon>
        <taxon>Vertebrata</taxon>
        <taxon>Euteleostomi</taxon>
        <taxon>Actinopterygii</taxon>
        <taxon>Neopterygii</taxon>
        <taxon>Teleostei</taxon>
        <taxon>Ostariophysi</taxon>
        <taxon>Cypriniformes</taxon>
        <taxon>Cyprinidae</taxon>
        <taxon>Labeoninae</taxon>
        <taxon>Labeonini</taxon>
        <taxon>Cirrhinus</taxon>
    </lineage>
</organism>
<evidence type="ECO:0000313" key="2">
    <source>
        <dbReference type="Proteomes" id="UP001558613"/>
    </source>
</evidence>
<comment type="caution">
    <text evidence="1">The sequence shown here is derived from an EMBL/GenBank/DDBJ whole genome shotgun (WGS) entry which is preliminary data.</text>
</comment>
<dbReference type="PANTHER" id="PTHR46481:SF4">
    <property type="entry name" value="ZINC FINGER BED DOMAIN-CONTAINING PROTEIN 4"/>
    <property type="match status" value="1"/>
</dbReference>
<keyword evidence="2" id="KW-1185">Reference proteome</keyword>
<dbReference type="SUPFAM" id="SSF53098">
    <property type="entry name" value="Ribonuclease H-like"/>
    <property type="match status" value="1"/>
</dbReference>
<dbReference type="Proteomes" id="UP001558613">
    <property type="component" value="Unassembled WGS sequence"/>
</dbReference>
<gene>
    <name evidence="1" type="ORF">QQF64_025826</name>
</gene>
<accession>A0ABR3NQ78</accession>
<dbReference type="InterPro" id="IPR052035">
    <property type="entry name" value="ZnF_BED_domain_contain"/>
</dbReference>
<reference evidence="1 2" key="1">
    <citation type="submission" date="2023-09" db="EMBL/GenBank/DDBJ databases">
        <authorList>
            <person name="Wang M."/>
        </authorList>
    </citation>
    <scope>NUCLEOTIDE SEQUENCE [LARGE SCALE GENOMIC DNA]</scope>
    <source>
        <strain evidence="1">GT-2023</strain>
        <tissue evidence="1">Liver</tissue>
    </source>
</reference>
<proteinExistence type="predicted"/>
<dbReference type="PANTHER" id="PTHR46481">
    <property type="entry name" value="ZINC FINGER BED DOMAIN-CONTAINING PROTEIN 4"/>
    <property type="match status" value="1"/>
</dbReference>